<dbReference type="EMBL" id="AFRT01000924">
    <property type="protein sequence ID" value="ELU42124.1"/>
    <property type="molecule type" value="Genomic_DNA"/>
</dbReference>
<protein>
    <submittedName>
        <fullName evidence="1">Uncharacterized protein</fullName>
    </submittedName>
</protein>
<organism evidence="1 2">
    <name type="scientific">Thanatephorus cucumeris (strain AG1-IA)</name>
    <name type="common">Rice sheath blight fungus</name>
    <name type="synonym">Rhizoctonia solani</name>
    <dbReference type="NCBI Taxonomy" id="983506"/>
    <lineage>
        <taxon>Eukaryota</taxon>
        <taxon>Fungi</taxon>
        <taxon>Dikarya</taxon>
        <taxon>Basidiomycota</taxon>
        <taxon>Agaricomycotina</taxon>
        <taxon>Agaricomycetes</taxon>
        <taxon>Cantharellales</taxon>
        <taxon>Ceratobasidiaceae</taxon>
        <taxon>Rhizoctonia</taxon>
        <taxon>Rhizoctonia solani AG-1</taxon>
    </lineage>
</organism>
<keyword evidence="2" id="KW-1185">Reference proteome</keyword>
<evidence type="ECO:0000313" key="1">
    <source>
        <dbReference type="EMBL" id="ELU42124.1"/>
    </source>
</evidence>
<name>L8X0H4_THACA</name>
<sequence>MVEVLTSTVLTRPGSIPQVSQAIRRGLRGRPSASSPTARIFVHRGIRELGKKRWRLLPLTTCSCVPELPLLKRGCGR</sequence>
<proteinExistence type="predicted"/>
<gene>
    <name evidence="1" type="ORF">AG1IA_03847</name>
</gene>
<reference evidence="1 2" key="1">
    <citation type="journal article" date="2013" name="Nat. Commun.">
        <title>The evolution and pathogenic mechanisms of the rice sheath blight pathogen.</title>
        <authorList>
            <person name="Zheng A."/>
            <person name="Lin R."/>
            <person name="Xu L."/>
            <person name="Qin P."/>
            <person name="Tang C."/>
            <person name="Ai P."/>
            <person name="Zhang D."/>
            <person name="Liu Y."/>
            <person name="Sun Z."/>
            <person name="Feng H."/>
            <person name="Wang Y."/>
            <person name="Chen Y."/>
            <person name="Liang X."/>
            <person name="Fu R."/>
            <person name="Li Q."/>
            <person name="Zhang J."/>
            <person name="Yu X."/>
            <person name="Xie Z."/>
            <person name="Ding L."/>
            <person name="Guan P."/>
            <person name="Tang J."/>
            <person name="Liang Y."/>
            <person name="Wang S."/>
            <person name="Deng Q."/>
            <person name="Li S."/>
            <person name="Zhu J."/>
            <person name="Wang L."/>
            <person name="Liu H."/>
            <person name="Li P."/>
        </authorList>
    </citation>
    <scope>NUCLEOTIDE SEQUENCE [LARGE SCALE GENOMIC DNA]</scope>
    <source>
        <strain evidence="2">AG-1 IA</strain>
    </source>
</reference>
<evidence type="ECO:0000313" key="2">
    <source>
        <dbReference type="Proteomes" id="UP000011668"/>
    </source>
</evidence>
<comment type="caution">
    <text evidence="1">The sequence shown here is derived from an EMBL/GenBank/DDBJ whole genome shotgun (WGS) entry which is preliminary data.</text>
</comment>
<dbReference type="AlphaFoldDB" id="L8X0H4"/>
<dbReference type="Proteomes" id="UP000011668">
    <property type="component" value="Unassembled WGS sequence"/>
</dbReference>
<accession>L8X0H4</accession>
<dbReference type="HOGENOM" id="CLU_2639814_0_0_1"/>